<evidence type="ECO:0000256" key="1">
    <source>
        <dbReference type="SAM" id="MobiDB-lite"/>
    </source>
</evidence>
<feature type="region of interest" description="Disordered" evidence="1">
    <location>
        <begin position="395"/>
        <end position="415"/>
    </location>
</feature>
<dbReference type="Pfam" id="PF04748">
    <property type="entry name" value="Polysacc_deac_2"/>
    <property type="match status" value="1"/>
</dbReference>
<feature type="transmembrane region" description="Helical" evidence="2">
    <location>
        <begin position="24"/>
        <end position="44"/>
    </location>
</feature>
<feature type="region of interest" description="Disordered" evidence="1">
    <location>
        <begin position="71"/>
        <end position="111"/>
    </location>
</feature>
<keyword evidence="2" id="KW-0812">Transmembrane</keyword>
<dbReference type="HOGENOM" id="CLU_041643_0_0_5"/>
<dbReference type="EMBL" id="HG966617">
    <property type="protein sequence ID" value="CDO59455.1"/>
    <property type="molecule type" value="Genomic_DNA"/>
</dbReference>
<accession>X5MLF8</accession>
<keyword evidence="2" id="KW-1133">Transmembrane helix</keyword>
<dbReference type="InterPro" id="IPR006837">
    <property type="entry name" value="Divergent_DAC"/>
</dbReference>
<gene>
    <name evidence="3" type="ORF">BN1012_Phect1241</name>
</gene>
<organism evidence="3 4">
    <name type="scientific">Candidatus Phaeomarinibacter ectocarpi</name>
    <dbReference type="NCBI Taxonomy" id="1458461"/>
    <lineage>
        <taxon>Bacteria</taxon>
        <taxon>Pseudomonadati</taxon>
        <taxon>Pseudomonadota</taxon>
        <taxon>Alphaproteobacteria</taxon>
        <taxon>Hyphomicrobiales</taxon>
        <taxon>Parvibaculaceae</taxon>
        <taxon>Candidatus Phaeomarinibacter</taxon>
    </lineage>
</organism>
<evidence type="ECO:0000256" key="2">
    <source>
        <dbReference type="SAM" id="Phobius"/>
    </source>
</evidence>
<dbReference type="InterPro" id="IPR011330">
    <property type="entry name" value="Glyco_hydro/deAcase_b/a-brl"/>
</dbReference>
<keyword evidence="4" id="KW-1185">Reference proteome</keyword>
<dbReference type="Proteomes" id="UP000032160">
    <property type="component" value="Chromosome I"/>
</dbReference>
<dbReference type="KEGG" id="pect:BN1012_Phect1241"/>
<dbReference type="SUPFAM" id="SSF88713">
    <property type="entry name" value="Glycoside hydrolase/deacetylase"/>
    <property type="match status" value="1"/>
</dbReference>
<dbReference type="Gene3D" id="3.20.20.370">
    <property type="entry name" value="Glycoside hydrolase/deacetylase"/>
    <property type="match status" value="1"/>
</dbReference>
<dbReference type="PANTHER" id="PTHR30105">
    <property type="entry name" value="UNCHARACTERIZED YIBQ-RELATED"/>
    <property type="match status" value="1"/>
</dbReference>
<evidence type="ECO:0000313" key="3">
    <source>
        <dbReference type="EMBL" id="CDO59455.1"/>
    </source>
</evidence>
<dbReference type="GO" id="GO:0005975">
    <property type="term" value="P:carbohydrate metabolic process"/>
    <property type="evidence" value="ECO:0007669"/>
    <property type="project" value="InterPro"/>
</dbReference>
<name>X5MLF8_9HYPH</name>
<dbReference type="AlphaFoldDB" id="X5MLF8"/>
<dbReference type="CDD" id="cd10936">
    <property type="entry name" value="CE4_DAC2"/>
    <property type="match status" value="1"/>
</dbReference>
<keyword evidence="2" id="KW-0472">Membrane</keyword>
<dbReference type="PANTHER" id="PTHR30105:SF2">
    <property type="entry name" value="DIVERGENT POLYSACCHARIDE DEACETYLASE SUPERFAMILY"/>
    <property type="match status" value="1"/>
</dbReference>
<proteinExistence type="predicted"/>
<reference evidence="3 4" key="1">
    <citation type="journal article" date="2014" name="Front. Genet.">
        <title>Genome and metabolic network of "Candidatus Phaeomarinobacter ectocarpi" Ec32, a new candidate genus of Alphaproteobacteria frequently associated with brown algae.</title>
        <authorList>
            <person name="Dittami S.M."/>
            <person name="Barbeyron T."/>
            <person name="Boyen C."/>
            <person name="Cambefort J."/>
            <person name="Collet G."/>
            <person name="Delage L."/>
            <person name="Gobet A."/>
            <person name="Groisillier A."/>
            <person name="Leblanc C."/>
            <person name="Michel G."/>
            <person name="Scornet D."/>
            <person name="Siegel A."/>
            <person name="Tapia J.E."/>
            <person name="Tonon T."/>
        </authorList>
    </citation>
    <scope>NUCLEOTIDE SEQUENCE [LARGE SCALE GENOMIC DNA]</scope>
    <source>
        <strain evidence="3 4">Ec32</strain>
    </source>
</reference>
<protein>
    <submittedName>
        <fullName evidence="3">Putative periplasmic protein YibQ, distant homology with nucleoside diphosphatase and polysaccharide deacetylase</fullName>
    </submittedName>
</protein>
<sequence>MTAIPTDTDPQDTPDTGPTRISPLAIAVFAVALLIGGLLIWLSFAGDDGRPAEHVLQLSTDENAGTETLISGETVSIPPQPQVLDGDETPGAGDETDTPTQDENALPATDGNLQQIGSLPLLAAGASLEGAPIEGLYEETTAGLLPIVAADGRRPVASYGRPFEPPLTGDDARPRVAIMIMGFGLNRTFAERALEQLPADVSLAFTPYSSELQNQINAARADGHEVALELPMEPFDYPDNDPGPYTLLTNLPAEANRKRLEWLLARTTGYFATVNRQGGRFLSESESLAPIMTALMERGVGFVDTGDGARNATEDAVPAGFNWAIGNRVVDAAKSPRQIDKALADLEDVARQNGMAVGIGTALPITVERVAQWAESLADKGIDLVPVSAALAHGMSGPAGSEATSQADASGDLNE</sequence>
<evidence type="ECO:0000313" key="4">
    <source>
        <dbReference type="Proteomes" id="UP000032160"/>
    </source>
</evidence>
<dbReference type="STRING" id="1458461.BN1012_Phect1241"/>